<keyword evidence="3" id="KW-1185">Reference proteome</keyword>
<dbReference type="Proteomes" id="UP000297149">
    <property type="component" value="Chromosome"/>
</dbReference>
<evidence type="ECO:0000313" key="3">
    <source>
        <dbReference type="Proteomes" id="UP000297149"/>
    </source>
</evidence>
<protein>
    <submittedName>
        <fullName evidence="2">Uncharacterized protein</fullName>
    </submittedName>
</protein>
<keyword evidence="1" id="KW-0812">Transmembrane</keyword>
<feature type="transmembrane region" description="Helical" evidence="1">
    <location>
        <begin position="6"/>
        <end position="35"/>
    </location>
</feature>
<name>A0A4P7W342_9BACT</name>
<evidence type="ECO:0000313" key="2">
    <source>
        <dbReference type="EMBL" id="QCD42331.1"/>
    </source>
</evidence>
<dbReference type="AlphaFoldDB" id="A0A4P7W342"/>
<gene>
    <name evidence="2" type="ORF">E7747_08580</name>
</gene>
<dbReference type="EMBL" id="CP039396">
    <property type="protein sequence ID" value="QCD42331.1"/>
    <property type="molecule type" value="Genomic_DNA"/>
</dbReference>
<dbReference type="KEGG" id="ddb:E7747_08580"/>
<evidence type="ECO:0000256" key="1">
    <source>
        <dbReference type="SAM" id="Phobius"/>
    </source>
</evidence>
<sequence length="162" mass="17336">MDSLDTLFIMLAVFDSVEFYVIAAVVAAAIIAFSAKGGAGGPARQYLLPGMLTLADSPKVPAIELICCDDGSVVLRRHGVAGMNRSGAVSLAVEVRGFDVILKERMVSGRPGDMEIVDTATFILDFMGAERYFISYTAEDAGLFAATTLHNRPGIRVFKPMQ</sequence>
<organism evidence="2 3">
    <name type="scientific">Duncaniella dubosii</name>
    <dbReference type="NCBI Taxonomy" id="2518971"/>
    <lineage>
        <taxon>Bacteria</taxon>
        <taxon>Pseudomonadati</taxon>
        <taxon>Bacteroidota</taxon>
        <taxon>Bacteroidia</taxon>
        <taxon>Bacteroidales</taxon>
        <taxon>Muribaculaceae</taxon>
        <taxon>Duncaniella</taxon>
    </lineage>
</organism>
<proteinExistence type="predicted"/>
<keyword evidence="1" id="KW-0472">Membrane</keyword>
<dbReference type="RefSeq" id="WP_136415410.1">
    <property type="nucleotide sequence ID" value="NZ_CP039396.1"/>
</dbReference>
<accession>A0A4P7W342</accession>
<reference evidence="3" key="1">
    <citation type="submission" date="2019-02" db="EMBL/GenBank/DDBJ databases">
        <title>Isolation and identification of novel species under the genus Muribaculum.</title>
        <authorList>
            <person name="Miyake S."/>
            <person name="Ding Y."/>
            <person name="Low A."/>
            <person name="Soh M."/>
            <person name="Seedorf H."/>
        </authorList>
    </citation>
    <scope>NUCLEOTIDE SEQUENCE [LARGE SCALE GENOMIC DNA]</scope>
    <source>
        <strain evidence="3">H5</strain>
    </source>
</reference>
<keyword evidence="1" id="KW-1133">Transmembrane helix</keyword>